<comment type="caution">
    <text evidence="2">The sequence shown here is derived from an EMBL/GenBank/DDBJ whole genome shotgun (WGS) entry which is preliminary data.</text>
</comment>
<evidence type="ECO:0000313" key="2">
    <source>
        <dbReference type="EMBL" id="MBS1256966.1"/>
    </source>
</evidence>
<feature type="region of interest" description="Disordered" evidence="1">
    <location>
        <begin position="52"/>
        <end position="72"/>
    </location>
</feature>
<gene>
    <name evidence="2" type="ORF">MAG551_00001</name>
</gene>
<accession>A0A942A0B2</accession>
<organism evidence="2 3">
    <name type="scientific">Candidatus Scalindua arabica</name>
    <dbReference type="NCBI Taxonomy" id="1127984"/>
    <lineage>
        <taxon>Bacteria</taxon>
        <taxon>Pseudomonadati</taxon>
        <taxon>Planctomycetota</taxon>
        <taxon>Candidatus Brocadiia</taxon>
        <taxon>Candidatus Brocadiales</taxon>
        <taxon>Candidatus Scalinduaceae</taxon>
        <taxon>Candidatus Scalindua</taxon>
    </lineage>
</organism>
<proteinExistence type="predicted"/>
<evidence type="ECO:0000256" key="1">
    <source>
        <dbReference type="SAM" id="MobiDB-lite"/>
    </source>
</evidence>
<dbReference type="PROSITE" id="PS51257">
    <property type="entry name" value="PROKAR_LIPOPROTEIN"/>
    <property type="match status" value="1"/>
</dbReference>
<dbReference type="AlphaFoldDB" id="A0A942A0B2"/>
<dbReference type="EMBL" id="JAANXD010000001">
    <property type="protein sequence ID" value="MBS1256966.1"/>
    <property type="molecule type" value="Genomic_DNA"/>
</dbReference>
<dbReference type="Proteomes" id="UP000722750">
    <property type="component" value="Unassembled WGS sequence"/>
</dbReference>
<sequence length="98" mass="10943">MSKKIIVIILLPLFLFACVALKPVEKLTDEELADRYDKIDLQIYMVKRAASKDNPAKYPSGSGSSGSGYSNGDIKKIKKLEANLEVVRQELIKRGYIP</sequence>
<evidence type="ECO:0008006" key="4">
    <source>
        <dbReference type="Google" id="ProtNLM"/>
    </source>
</evidence>
<protein>
    <recommendedName>
        <fullName evidence="4">Lipoprotein</fullName>
    </recommendedName>
</protein>
<reference evidence="2" key="1">
    <citation type="journal article" date="2021" name="ISME J.">
        <title>Fine-scale metabolic discontinuity in a stratified prokaryote microbiome of a Red Sea deep halocline.</title>
        <authorList>
            <person name="Michoud G."/>
            <person name="Ngugi D.K."/>
            <person name="Barozzi A."/>
            <person name="Merlino G."/>
            <person name="Calleja M.L."/>
            <person name="Delgado-Huertas A."/>
            <person name="Moran X.A.G."/>
            <person name="Daffonchio D."/>
        </authorList>
    </citation>
    <scope>NUCLEOTIDE SEQUENCE</scope>
    <source>
        <strain evidence="2">SuakinDeep_MAG55_1</strain>
    </source>
</reference>
<name>A0A942A0B2_9BACT</name>
<evidence type="ECO:0000313" key="3">
    <source>
        <dbReference type="Proteomes" id="UP000722750"/>
    </source>
</evidence>